<reference evidence="2" key="1">
    <citation type="submission" date="2020-05" db="EMBL/GenBank/DDBJ databases">
        <authorList>
            <person name="Chiriac C."/>
            <person name="Salcher M."/>
            <person name="Ghai R."/>
            <person name="Kavagutti S V."/>
        </authorList>
    </citation>
    <scope>NUCLEOTIDE SEQUENCE</scope>
</reference>
<keyword evidence="1" id="KW-0812">Transmembrane</keyword>
<evidence type="ECO:0000313" key="2">
    <source>
        <dbReference type="EMBL" id="CAB4577795.1"/>
    </source>
</evidence>
<keyword evidence="1" id="KW-1133">Transmembrane helix</keyword>
<name>A0A6J6EQY6_9ZZZZ</name>
<proteinExistence type="predicted"/>
<gene>
    <name evidence="2" type="ORF">UFOPK1689_01080</name>
</gene>
<feature type="transmembrane region" description="Helical" evidence="1">
    <location>
        <begin position="71"/>
        <end position="94"/>
    </location>
</feature>
<accession>A0A6J6EQY6</accession>
<evidence type="ECO:0000256" key="1">
    <source>
        <dbReference type="SAM" id="Phobius"/>
    </source>
</evidence>
<protein>
    <submittedName>
        <fullName evidence="2">Unannotated protein</fullName>
    </submittedName>
</protein>
<sequence>MAGVKKVAPHLILSNSLQSWAQQHDLLEDPYISGLSNAVTNRKNLPMWASLNPLEYLPHAPASVGNALKRVVLYITIIRNALVFLPVALTWYAISKATSAFAVYTADNTLAVVNFLDFWENGYGVLAEEWSLSHIATLDFQIIMVIIVLTIAITLLDKRIRDQYESSVAELDEERMRLSLEISTYLFDHQRVTQVSMNQSLAKALRDLLNSTESLDKSSKELGKTVKAIPTNRELLSEIKSIKSRSKFDLL</sequence>
<dbReference type="EMBL" id="CAEZTN010000062">
    <property type="protein sequence ID" value="CAB4577795.1"/>
    <property type="molecule type" value="Genomic_DNA"/>
</dbReference>
<organism evidence="2">
    <name type="scientific">freshwater metagenome</name>
    <dbReference type="NCBI Taxonomy" id="449393"/>
    <lineage>
        <taxon>unclassified sequences</taxon>
        <taxon>metagenomes</taxon>
        <taxon>ecological metagenomes</taxon>
    </lineage>
</organism>
<feature type="transmembrane region" description="Helical" evidence="1">
    <location>
        <begin position="135"/>
        <end position="156"/>
    </location>
</feature>
<keyword evidence="1" id="KW-0472">Membrane</keyword>
<dbReference type="AlphaFoldDB" id="A0A6J6EQY6"/>